<feature type="compositionally biased region" description="Acidic residues" evidence="2">
    <location>
        <begin position="219"/>
        <end position="237"/>
    </location>
</feature>
<dbReference type="Proteomes" id="UP000095751">
    <property type="component" value="Unassembled WGS sequence"/>
</dbReference>
<dbReference type="AlphaFoldDB" id="A0A1E7FSM2"/>
<sequence length="332" mass="37594">MPPKPAKYSSLRKDKGGNDNNKKSKKNKLMDPRKKYKLPPSMIKRGNKKEVVFDPEARRDHLRGFSDRKRQRRAFGLAMQKVKDRKGKIEQRAAEKKDEIQKIEVLERQKDELLEEVFRMNNATVASFGGNENDSEEDSDHEKSDKNMIKIKSSSKTKYSSDTVDDDDDSRFENKNKKKKQPAKKQKQASDVIDSKVYDDKKTEKHWGGQVTVTTSVVELDDLGGSDSEEDDDDDIDTSIHRNNSKPKGVDKSQKYAGNVKRYMNELKGNMPGKKNKDGSKTLKRKGRDGADGMKGVGGSGSLKIASKLLSKSKERRPQGSDKQKGKKGKKR</sequence>
<feature type="compositionally biased region" description="Basic residues" evidence="2">
    <location>
        <begin position="176"/>
        <end position="187"/>
    </location>
</feature>
<feature type="compositionally biased region" description="Basic and acidic residues" evidence="2">
    <location>
        <begin position="11"/>
        <end position="33"/>
    </location>
</feature>
<reference evidence="3 4" key="1">
    <citation type="submission" date="2016-09" db="EMBL/GenBank/DDBJ databases">
        <title>Extensive genetic diversity and differential bi-allelic expression allows diatom success in the polar Southern Ocean.</title>
        <authorList>
            <consortium name="DOE Joint Genome Institute"/>
            <person name="Mock T."/>
            <person name="Otillar R.P."/>
            <person name="Strauss J."/>
            <person name="Dupont C."/>
            <person name="Frickenhaus S."/>
            <person name="Maumus F."/>
            <person name="Mcmullan M."/>
            <person name="Sanges R."/>
            <person name="Schmutz J."/>
            <person name="Toseland A."/>
            <person name="Valas R."/>
            <person name="Veluchamy A."/>
            <person name="Ward B.J."/>
            <person name="Allen A."/>
            <person name="Barry K."/>
            <person name="Falciatore A."/>
            <person name="Ferrante M."/>
            <person name="Fortunato A.E."/>
            <person name="Gloeckner G."/>
            <person name="Gruber A."/>
            <person name="Hipkin R."/>
            <person name="Janech M."/>
            <person name="Kroth P."/>
            <person name="Leese F."/>
            <person name="Lindquist E."/>
            <person name="Lyon B.R."/>
            <person name="Martin J."/>
            <person name="Mayer C."/>
            <person name="Parker M."/>
            <person name="Quesneville H."/>
            <person name="Raymond J."/>
            <person name="Uhlig C."/>
            <person name="Valentin K.U."/>
            <person name="Worden A.Z."/>
            <person name="Armbrust E.V."/>
            <person name="Bowler C."/>
            <person name="Green B."/>
            <person name="Moulton V."/>
            <person name="Van Oosterhout C."/>
            <person name="Grigoriev I."/>
        </authorList>
    </citation>
    <scope>NUCLEOTIDE SEQUENCE [LARGE SCALE GENOMIC DNA]</scope>
    <source>
        <strain evidence="3 4">CCMP1102</strain>
    </source>
</reference>
<feature type="compositionally biased region" description="Low complexity" evidence="2">
    <location>
        <begin position="150"/>
        <end position="162"/>
    </location>
</feature>
<feature type="compositionally biased region" description="Basic and acidic residues" evidence="2">
    <location>
        <begin position="48"/>
        <end position="68"/>
    </location>
</feature>
<feature type="compositionally biased region" description="Basic and acidic residues" evidence="2">
    <location>
        <begin position="193"/>
        <end position="207"/>
    </location>
</feature>
<dbReference type="InterPro" id="IPR019186">
    <property type="entry name" value="Nucleolar_protein_12"/>
</dbReference>
<feature type="coiled-coil region" evidence="1">
    <location>
        <begin position="79"/>
        <end position="123"/>
    </location>
</feature>
<proteinExistence type="predicted"/>
<dbReference type="InParanoid" id="A0A1E7FSM2"/>
<dbReference type="OrthoDB" id="551633at2759"/>
<gene>
    <name evidence="3" type="ORF">FRACYDRAFT_267865</name>
</gene>
<dbReference type="KEGG" id="fcy:FRACYDRAFT_267865"/>
<evidence type="ECO:0000313" key="4">
    <source>
        <dbReference type="Proteomes" id="UP000095751"/>
    </source>
</evidence>
<keyword evidence="1" id="KW-0175">Coiled coil</keyword>
<accession>A0A1E7FSM2</accession>
<dbReference type="Pfam" id="PF09805">
    <property type="entry name" value="Nop25"/>
    <property type="match status" value="1"/>
</dbReference>
<feature type="region of interest" description="Disordered" evidence="2">
    <location>
        <begin position="124"/>
        <end position="332"/>
    </location>
</feature>
<dbReference type="EMBL" id="KV784354">
    <property type="protein sequence ID" value="OEU21107.1"/>
    <property type="molecule type" value="Genomic_DNA"/>
</dbReference>
<evidence type="ECO:0000313" key="3">
    <source>
        <dbReference type="EMBL" id="OEU21107.1"/>
    </source>
</evidence>
<evidence type="ECO:0000256" key="1">
    <source>
        <dbReference type="SAM" id="Coils"/>
    </source>
</evidence>
<feature type="region of interest" description="Disordered" evidence="2">
    <location>
        <begin position="1"/>
        <end position="70"/>
    </location>
</feature>
<name>A0A1E7FSM2_9STRA</name>
<protein>
    <submittedName>
        <fullName evidence="3">Uncharacterized protein</fullName>
    </submittedName>
</protein>
<evidence type="ECO:0000256" key="2">
    <source>
        <dbReference type="SAM" id="MobiDB-lite"/>
    </source>
</evidence>
<organism evidence="3 4">
    <name type="scientific">Fragilariopsis cylindrus CCMP1102</name>
    <dbReference type="NCBI Taxonomy" id="635003"/>
    <lineage>
        <taxon>Eukaryota</taxon>
        <taxon>Sar</taxon>
        <taxon>Stramenopiles</taxon>
        <taxon>Ochrophyta</taxon>
        <taxon>Bacillariophyta</taxon>
        <taxon>Bacillariophyceae</taxon>
        <taxon>Bacillariophycidae</taxon>
        <taxon>Bacillariales</taxon>
        <taxon>Bacillariaceae</taxon>
        <taxon>Fragilariopsis</taxon>
    </lineage>
</organism>
<feature type="compositionally biased region" description="Basic and acidic residues" evidence="2">
    <location>
        <begin position="312"/>
        <end position="324"/>
    </location>
</feature>
<keyword evidence="4" id="KW-1185">Reference proteome</keyword>